<dbReference type="Proteomes" id="UP000291892">
    <property type="component" value="Unassembled WGS sequence"/>
</dbReference>
<evidence type="ECO:0000313" key="1">
    <source>
        <dbReference type="EMBL" id="TBF17342.1"/>
    </source>
</evidence>
<dbReference type="EMBL" id="SIKX01000001">
    <property type="protein sequence ID" value="TBF17342.1"/>
    <property type="molecule type" value="Genomic_DNA"/>
</dbReference>
<dbReference type="GO" id="GO:0008168">
    <property type="term" value="F:methyltransferase activity"/>
    <property type="evidence" value="ECO:0007669"/>
    <property type="project" value="UniProtKB-KW"/>
</dbReference>
<sequence>MSMKQRVILAAKTLLPEHFVETIKSRRRPNRKNLLAWDGKSVHSDAERFRSSQTVADQIDGMLSAFSMAAMDSVLSLQASNPKISGNVVEFGTYKGRSAAIIAPQVRRSEKFVLVDVADYLEVERIRAIHADVEFVRCRSEEFPSRYPDYKQLRKNCRFIHVDSSHAYRTTFQEMKICDALLSPGGVAVFDDYTNLNYSQVLPAIYKYIYTTNPDLAVFMVTDVKAYLCRKKYLNYYLSFVLQGALPSMTARGIEDAIISRTDWDTEYRAIYLRTREPGETGPHYGQEIYGRLYEGP</sequence>
<comment type="caution">
    <text evidence="1">The sequence shown here is derived from an EMBL/GenBank/DDBJ whole genome shotgun (WGS) entry which is preliminary data.</text>
</comment>
<keyword evidence="1" id="KW-0489">Methyltransferase</keyword>
<evidence type="ECO:0000313" key="2">
    <source>
        <dbReference type="Proteomes" id="UP000291892"/>
    </source>
</evidence>
<reference evidence="1 2" key="1">
    <citation type="submission" date="2019-02" db="EMBL/GenBank/DDBJ databases">
        <title>The genomic architecture of introgression among sibling species of bacteria.</title>
        <authorList>
            <person name="Cavassim M.I.A."/>
            <person name="Moeskjaer S."/>
            <person name="Moslemi C."/>
            <person name="Fields B."/>
            <person name="Bachmann A."/>
            <person name="Vilhjalmsson B."/>
            <person name="Schierup M.H."/>
            <person name="Young J.P.W."/>
            <person name="Andersen S.U."/>
        </authorList>
    </citation>
    <scope>NUCLEOTIDE SEQUENCE [LARGE SCALE GENOMIC DNA]</scope>
    <source>
        <strain evidence="1 2">SM42</strain>
    </source>
</reference>
<dbReference type="GO" id="GO:0032259">
    <property type="term" value="P:methylation"/>
    <property type="evidence" value="ECO:0007669"/>
    <property type="project" value="UniProtKB-KW"/>
</dbReference>
<protein>
    <submittedName>
        <fullName evidence="1">Class I SAM-dependent methyltransferase</fullName>
    </submittedName>
</protein>
<accession>A0AAE8QAW6</accession>
<proteinExistence type="predicted"/>
<name>A0AAE8QAW6_9HYPH</name>
<keyword evidence="1" id="KW-0808">Transferase</keyword>
<gene>
    <name evidence="1" type="ORF">ELG94_02545</name>
</gene>
<dbReference type="AlphaFoldDB" id="A0AAE8QAW6"/>
<organism evidence="1 2">
    <name type="scientific">Rhizobium ruizarguesonis</name>
    <dbReference type="NCBI Taxonomy" id="2081791"/>
    <lineage>
        <taxon>Bacteria</taxon>
        <taxon>Pseudomonadati</taxon>
        <taxon>Pseudomonadota</taxon>
        <taxon>Alphaproteobacteria</taxon>
        <taxon>Hyphomicrobiales</taxon>
        <taxon>Rhizobiaceae</taxon>
        <taxon>Rhizobium/Agrobacterium group</taxon>
        <taxon>Rhizobium</taxon>
    </lineage>
</organism>
<dbReference type="Pfam" id="PF13578">
    <property type="entry name" value="Methyltransf_24"/>
    <property type="match status" value="1"/>
</dbReference>
<dbReference type="Gene3D" id="3.40.50.150">
    <property type="entry name" value="Vaccinia Virus protein VP39"/>
    <property type="match status" value="2"/>
</dbReference>
<dbReference type="SUPFAM" id="SSF53335">
    <property type="entry name" value="S-adenosyl-L-methionine-dependent methyltransferases"/>
    <property type="match status" value="1"/>
</dbReference>
<dbReference type="InterPro" id="IPR029063">
    <property type="entry name" value="SAM-dependent_MTases_sf"/>
</dbReference>